<keyword evidence="2" id="KW-1185">Reference proteome</keyword>
<dbReference type="Gene3D" id="1.25.40.10">
    <property type="entry name" value="Tetratricopeptide repeat domain"/>
    <property type="match status" value="1"/>
</dbReference>
<evidence type="ECO:0000313" key="1">
    <source>
        <dbReference type="EMBL" id="CAK9210911.1"/>
    </source>
</evidence>
<protein>
    <recommendedName>
        <fullName evidence="3">HCP-like protein</fullName>
    </recommendedName>
</protein>
<dbReference type="EMBL" id="OZ019910">
    <property type="protein sequence ID" value="CAK9210911.1"/>
    <property type="molecule type" value="Genomic_DNA"/>
</dbReference>
<evidence type="ECO:0008006" key="3">
    <source>
        <dbReference type="Google" id="ProtNLM"/>
    </source>
</evidence>
<accession>A0ABP0U1U9</accession>
<evidence type="ECO:0000313" key="2">
    <source>
        <dbReference type="Proteomes" id="UP001497512"/>
    </source>
</evidence>
<dbReference type="SUPFAM" id="SSF81901">
    <property type="entry name" value="HCP-like"/>
    <property type="match status" value="1"/>
</dbReference>
<dbReference type="Proteomes" id="UP001497512">
    <property type="component" value="Chromosome 18"/>
</dbReference>
<reference evidence="1" key="1">
    <citation type="submission" date="2024-02" db="EMBL/GenBank/DDBJ databases">
        <authorList>
            <consortium name="ELIXIR-Norway"/>
            <consortium name="Elixir Norway"/>
        </authorList>
    </citation>
    <scope>NUCLEOTIDE SEQUENCE</scope>
</reference>
<dbReference type="InterPro" id="IPR011990">
    <property type="entry name" value="TPR-like_helical_dom_sf"/>
</dbReference>
<name>A0ABP0U1U9_9BRYO</name>
<gene>
    <name evidence="1" type="ORF">CSSPTR1EN2_LOCUS10396</name>
</gene>
<proteinExistence type="predicted"/>
<dbReference type="PANTHER" id="PTHR45500:SF1">
    <property type="entry name" value="OS02G0202600 PROTEIN"/>
    <property type="match status" value="1"/>
</dbReference>
<dbReference type="SMART" id="SM00671">
    <property type="entry name" value="SEL1"/>
    <property type="match status" value="2"/>
</dbReference>
<dbReference type="PANTHER" id="PTHR45500">
    <property type="entry name" value="OS02G0202600 PROTEIN"/>
    <property type="match status" value="1"/>
</dbReference>
<organism evidence="1 2">
    <name type="scientific">Sphagnum troendelagicum</name>
    <dbReference type="NCBI Taxonomy" id="128251"/>
    <lineage>
        <taxon>Eukaryota</taxon>
        <taxon>Viridiplantae</taxon>
        <taxon>Streptophyta</taxon>
        <taxon>Embryophyta</taxon>
        <taxon>Bryophyta</taxon>
        <taxon>Sphagnophytina</taxon>
        <taxon>Sphagnopsida</taxon>
        <taxon>Sphagnales</taxon>
        <taxon>Sphagnaceae</taxon>
        <taxon>Sphagnum</taxon>
    </lineage>
</organism>
<dbReference type="Pfam" id="PF08238">
    <property type="entry name" value="Sel1"/>
    <property type="match status" value="3"/>
</dbReference>
<sequence length="432" mass="47601">MAAAQVCKGVIGPWRQYSSPFIVVSLALLRFKDGGAVLESNIDSSSRRRTELEVVADMDSEREPPSAAERFDDLIHASSSEGFTYPSFARCHRAGNVYECQGFRVGSCWSEQIFGSLDLSSNHEVISVGATKKWTQKAQRLKKGGQGFCEGRIQARSWRVLNSYRFDFLSRANPIQECWMQRRPFSSSGVDVRDFIGKGAAAIAEIDRLADHTDPDDHRLKPLLKAAKESFELALEVDKHNTYAMLALARLHLYYEIPGACLLSGAALLETAADAGDADAQYELAVCIRTEGLLLGKGELMDIRAFNYLESAACQKHPGALFLVGAMYLVGNHVNKDPKAAAWCFHKAAEQGHIPAATAYGALITKGANWEDAGNEDTKDYLEYGAIMENAPERYKEMDPTAREHFEKAAEAGDDLAVEWLTRVPSADHLSP</sequence>
<dbReference type="InterPro" id="IPR006597">
    <property type="entry name" value="Sel1-like"/>
</dbReference>